<feature type="compositionally biased region" description="Low complexity" evidence="1">
    <location>
        <begin position="44"/>
        <end position="55"/>
    </location>
</feature>
<dbReference type="KEGG" id="hazt:108669105"/>
<evidence type="ECO:0000313" key="4">
    <source>
        <dbReference type="RefSeq" id="XP_018011883.1"/>
    </source>
</evidence>
<feature type="transmembrane region" description="Helical" evidence="2">
    <location>
        <begin position="777"/>
        <end position="800"/>
    </location>
</feature>
<evidence type="ECO:0000256" key="1">
    <source>
        <dbReference type="SAM" id="MobiDB-lite"/>
    </source>
</evidence>
<name>A0A8B7NE52_HYAAZ</name>
<feature type="transmembrane region" description="Helical" evidence="2">
    <location>
        <begin position="860"/>
        <end position="880"/>
    </location>
</feature>
<protein>
    <submittedName>
        <fullName evidence="4">Uncharacterized protein LOC108669105</fullName>
    </submittedName>
</protein>
<dbReference type="GO" id="GO:0005783">
    <property type="term" value="C:endoplasmic reticulum"/>
    <property type="evidence" value="ECO:0007669"/>
    <property type="project" value="TreeGrafter"/>
</dbReference>
<feature type="compositionally biased region" description="Gly residues" evidence="1">
    <location>
        <begin position="907"/>
        <end position="916"/>
    </location>
</feature>
<feature type="compositionally biased region" description="Low complexity" evidence="1">
    <location>
        <begin position="917"/>
        <end position="988"/>
    </location>
</feature>
<feature type="region of interest" description="Disordered" evidence="1">
    <location>
        <begin position="525"/>
        <end position="551"/>
    </location>
</feature>
<feature type="transmembrane region" description="Helical" evidence="2">
    <location>
        <begin position="419"/>
        <end position="442"/>
    </location>
</feature>
<evidence type="ECO:0000256" key="2">
    <source>
        <dbReference type="SAM" id="Phobius"/>
    </source>
</evidence>
<dbReference type="AlphaFoldDB" id="A0A8B7NE52"/>
<feature type="region of interest" description="Disordered" evidence="1">
    <location>
        <begin position="1"/>
        <end position="58"/>
    </location>
</feature>
<accession>A0A8B7NE52</accession>
<sequence>MLPNHRNLDDNVQPSTKPAPSLAIIGISKPGSTGTQDSSTESGQQASHHQLQQLSTRASGVCKSRVATALPNSGCELGQTSSNKTGDSTQDLFKIIEEDKVARRAAQVSSSKGEQKESTIYNTHGGVCRCASCPSGNINDGSDAHGGADGGPAFLGMVGSHYSVSNCERDEEQNFSSCTIVSLPPLSNTTNLSSEGLCSKISNSLSSHSGHPSSSCIPSSSNYCSSEAKKINVNIDLKTNDTNDFKLNTPVASSFITNSTGQALSGSSTRSNLLESNPSINMPETSPLENTFGIDTSCGTVTDGSSNPPRTSTLVQPLISRQNGPRTSEQGTSTDFPEEATFQSPPSVAGSRLNDVNQGSQHAATQQPATPAPNGNAFPNARVTVPPNLNQLRGRMFQLLFLRASIAYARSTTPFIRRLLEFVLLAKSLGCLFLLILVHVYLCNQSPACLPPDTLWDKTGILRVEVISNPDPSYTLEHSYQKEELLHRRYTTEGGSVIFTAMEDLNKVSDAVLLDDAAMPDWMVQSTSKTYTESDSTGEDEAPERETLSWSEQMSVSVKELSGPYVSPITIGLLSLFYDVPLSRAFSHASGVAPETEEEPASCPAIQRRNPFLPPTTTCPATPGSKTSNDDVYIYIPDDAFIMEYALDYGLLRLSGSTRRRLGAPVTLVVLDPETNPCFGDKFSTFLLSNLVGYDELLLAAVKNLAENDGGKGYLRNVVTGEHYRFVSTWLGGTNYLGAGLVMLVFTLSESLLLRYSHHQIFLFIAHLFQMTEINTAAMATFPAAPMLTVILALVGMEAIMSEFFKDTTTSFYIIVIVWVCDQYETLCCNQPVTRKHWLRFFYLYHFAFYAYHYRFNGQYSWLALMTSWFFLQHSMLYFYHHYELPAMLRSRPRPQVVSTILRRGPGDGNAAGRGNAGTSTGNAGTSTGNAGTSTGNAGTSTGNADTSTGTAGTSTGNAGTSTGNAGTSTGNAGTSTGNAGTSTGKAPPLLATPAPALLTLPLLPPVALTILVSILPNLSSTIPLIKT</sequence>
<reference evidence="4" key="1">
    <citation type="submission" date="2025-08" db="UniProtKB">
        <authorList>
            <consortium name="RefSeq"/>
        </authorList>
    </citation>
    <scope>IDENTIFICATION</scope>
    <source>
        <tissue evidence="4">Whole organism</tissue>
    </source>
</reference>
<keyword evidence="3" id="KW-1185">Reference proteome</keyword>
<keyword evidence="2" id="KW-1133">Transmembrane helix</keyword>
<dbReference type="Pfam" id="PF09746">
    <property type="entry name" value="Membralin"/>
    <property type="match status" value="1"/>
</dbReference>
<dbReference type="PANTHER" id="PTHR21650:SF4">
    <property type="entry name" value="MEMBRALIN"/>
    <property type="match status" value="1"/>
</dbReference>
<proteinExistence type="predicted"/>
<dbReference type="GO" id="GO:1904294">
    <property type="term" value="P:positive regulation of ERAD pathway"/>
    <property type="evidence" value="ECO:0007669"/>
    <property type="project" value="TreeGrafter"/>
</dbReference>
<dbReference type="RefSeq" id="XP_018011883.1">
    <property type="nucleotide sequence ID" value="XM_018156394.1"/>
</dbReference>
<feature type="region of interest" description="Disordered" evidence="1">
    <location>
        <begin position="258"/>
        <end position="383"/>
    </location>
</feature>
<keyword evidence="2" id="KW-0812">Transmembrane</keyword>
<feature type="transmembrane region" description="Helical" evidence="2">
    <location>
        <begin position="736"/>
        <end position="756"/>
    </location>
</feature>
<feature type="compositionally biased region" description="Polar residues" evidence="1">
    <location>
        <begin position="258"/>
        <end position="346"/>
    </location>
</feature>
<feature type="compositionally biased region" description="Low complexity" evidence="1">
    <location>
        <begin position="363"/>
        <end position="373"/>
    </location>
</feature>
<organism evidence="3 4">
    <name type="scientific">Hyalella azteca</name>
    <name type="common">Amphipod</name>
    <dbReference type="NCBI Taxonomy" id="294128"/>
    <lineage>
        <taxon>Eukaryota</taxon>
        <taxon>Metazoa</taxon>
        <taxon>Ecdysozoa</taxon>
        <taxon>Arthropoda</taxon>
        <taxon>Crustacea</taxon>
        <taxon>Multicrustacea</taxon>
        <taxon>Malacostraca</taxon>
        <taxon>Eumalacostraca</taxon>
        <taxon>Peracarida</taxon>
        <taxon>Amphipoda</taxon>
        <taxon>Senticaudata</taxon>
        <taxon>Talitrida</taxon>
        <taxon>Talitroidea</taxon>
        <taxon>Hyalellidae</taxon>
        <taxon>Hyalella</taxon>
    </lineage>
</organism>
<dbReference type="PANTHER" id="PTHR21650">
    <property type="entry name" value="MEMBRALIN/KINETOCHORE PROTEIN NUF2"/>
    <property type="match status" value="1"/>
</dbReference>
<feature type="compositionally biased region" description="Polar residues" evidence="1">
    <location>
        <begin position="30"/>
        <end position="43"/>
    </location>
</feature>
<feature type="compositionally biased region" description="Polar residues" evidence="1">
    <location>
        <begin position="525"/>
        <end position="535"/>
    </location>
</feature>
<keyword evidence="2" id="KW-0472">Membrane</keyword>
<dbReference type="GO" id="GO:0034976">
    <property type="term" value="P:response to endoplasmic reticulum stress"/>
    <property type="evidence" value="ECO:0007669"/>
    <property type="project" value="TreeGrafter"/>
</dbReference>
<gene>
    <name evidence="4" type="primary">LOC108669105</name>
</gene>
<dbReference type="OrthoDB" id="6779347at2759"/>
<dbReference type="Proteomes" id="UP000694843">
    <property type="component" value="Unplaced"/>
</dbReference>
<dbReference type="InterPro" id="IPR019144">
    <property type="entry name" value="Membralin"/>
</dbReference>
<evidence type="ECO:0000313" key="3">
    <source>
        <dbReference type="Proteomes" id="UP000694843"/>
    </source>
</evidence>
<dbReference type="GeneID" id="108669105"/>
<feature type="region of interest" description="Disordered" evidence="1">
    <location>
        <begin position="903"/>
        <end position="988"/>
    </location>
</feature>